<dbReference type="InterPro" id="IPR000760">
    <property type="entry name" value="Inositol_monophosphatase-like"/>
</dbReference>
<evidence type="ECO:0000256" key="11">
    <source>
        <dbReference type="RuleBase" id="RU364068"/>
    </source>
</evidence>
<dbReference type="PROSITE" id="PS00629">
    <property type="entry name" value="IMP_1"/>
    <property type="match status" value="1"/>
</dbReference>
<sequence>MALKGKNNTRFFFKFTHYTLFLFSWLFLDGFTGSLEDFLAKAVDAAKAAGEIIRNGFYETKRVEHKGLVDLVTETDKKCEELIFEFLKQHFPDHKFIGEETTAACGPTELTNEPTWIVDPLDGTTNFVHGYPFVCVSIGLTIERVPTVGVVYNPIMDELFTAIRGKGAFLNGKTIKTSSQTELVKSLLAAEVGVNREKCAVDDATDRINRLLFKVRSVRIAGSCELDLCGVACGRVDLFYETEYGGPWDVAAGAVIVHEAGGLVFDPSGKDFDITSRRVAASNPLIKDAFVEALQFPG</sequence>
<comment type="caution">
    <text evidence="13">The sequence shown here is derived from an EMBL/GenBank/DDBJ whole genome shotgun (WGS) entry which is preliminary data.</text>
</comment>
<comment type="function">
    <text evidence="9">Responsible for the provision of inositol required for synthesis of phosphatidylinositol and polyphosphoinositides.</text>
</comment>
<dbReference type="PROSITE" id="PS00630">
    <property type="entry name" value="IMP_2"/>
    <property type="match status" value="1"/>
</dbReference>
<dbReference type="SUPFAM" id="SSF56655">
    <property type="entry name" value="Carbohydrate phosphatase"/>
    <property type="match status" value="1"/>
</dbReference>
<dbReference type="PRINTS" id="PR00378">
    <property type="entry name" value="LIIMPHPHTASE"/>
</dbReference>
<dbReference type="Proteomes" id="UP001632038">
    <property type="component" value="Unassembled WGS sequence"/>
</dbReference>
<dbReference type="AlphaFoldDB" id="A0ABD3BCF6"/>
<proteinExistence type="inferred from homology"/>
<dbReference type="Gene3D" id="3.30.540.10">
    <property type="entry name" value="Fructose-1,6-Bisphosphatase, subunit A, domain 1"/>
    <property type="match status" value="1"/>
</dbReference>
<keyword evidence="7 11" id="KW-0378">Hydrolase</keyword>
<keyword evidence="8 10" id="KW-0460">Magnesium</keyword>
<dbReference type="PRINTS" id="PR00377">
    <property type="entry name" value="IMPHPHTASES"/>
</dbReference>
<dbReference type="PANTHER" id="PTHR20854">
    <property type="entry name" value="INOSITOL MONOPHOSPHATASE"/>
    <property type="match status" value="1"/>
</dbReference>
<feature type="binding site" evidence="10">
    <location>
        <position position="119"/>
    </location>
    <ligand>
        <name>Mg(2+)</name>
        <dbReference type="ChEBI" id="CHEBI:18420"/>
        <label>1</label>
        <note>catalytic</note>
    </ligand>
</feature>
<comment type="catalytic activity">
    <reaction evidence="1 11">
        <text>a myo-inositol phosphate + H2O = myo-inositol + phosphate</text>
        <dbReference type="Rhea" id="RHEA:24056"/>
        <dbReference type="ChEBI" id="CHEBI:15377"/>
        <dbReference type="ChEBI" id="CHEBI:17268"/>
        <dbReference type="ChEBI" id="CHEBI:43474"/>
        <dbReference type="ChEBI" id="CHEBI:84139"/>
        <dbReference type="EC" id="3.1.3.25"/>
    </reaction>
</comment>
<evidence type="ECO:0000256" key="12">
    <source>
        <dbReference type="SAM" id="Phobius"/>
    </source>
</evidence>
<dbReference type="PANTHER" id="PTHR20854:SF4">
    <property type="entry name" value="INOSITOL-1-MONOPHOSPHATASE-RELATED"/>
    <property type="match status" value="1"/>
</dbReference>
<keyword evidence="5" id="KW-0452">Lithium</keyword>
<dbReference type="InterPro" id="IPR020583">
    <property type="entry name" value="Inositol_monoP_metal-BS"/>
</dbReference>
<evidence type="ECO:0000256" key="4">
    <source>
        <dbReference type="ARBA" id="ARBA00009759"/>
    </source>
</evidence>
<organism evidence="13 14">
    <name type="scientific">Castilleja foliolosa</name>
    <dbReference type="NCBI Taxonomy" id="1961234"/>
    <lineage>
        <taxon>Eukaryota</taxon>
        <taxon>Viridiplantae</taxon>
        <taxon>Streptophyta</taxon>
        <taxon>Embryophyta</taxon>
        <taxon>Tracheophyta</taxon>
        <taxon>Spermatophyta</taxon>
        <taxon>Magnoliopsida</taxon>
        <taxon>eudicotyledons</taxon>
        <taxon>Gunneridae</taxon>
        <taxon>Pentapetalae</taxon>
        <taxon>asterids</taxon>
        <taxon>lamiids</taxon>
        <taxon>Lamiales</taxon>
        <taxon>Orobanchaceae</taxon>
        <taxon>Pedicularideae</taxon>
        <taxon>Castillejinae</taxon>
        <taxon>Castilleja</taxon>
    </lineage>
</organism>
<keyword evidence="12" id="KW-0812">Transmembrane</keyword>
<evidence type="ECO:0000256" key="9">
    <source>
        <dbReference type="ARBA" id="ARBA00055312"/>
    </source>
</evidence>
<feature type="binding site" evidence="10">
    <location>
        <position position="122"/>
    </location>
    <ligand>
        <name>Mg(2+)</name>
        <dbReference type="ChEBI" id="CHEBI:18420"/>
        <label>1</label>
        <note>catalytic</note>
    </ligand>
</feature>
<keyword evidence="12" id="KW-0472">Membrane</keyword>
<reference evidence="14" key="1">
    <citation type="journal article" date="2024" name="IScience">
        <title>Strigolactones Initiate the Formation of Haustorium-like Structures in Castilleja.</title>
        <authorList>
            <person name="Buerger M."/>
            <person name="Peterson D."/>
            <person name="Chory J."/>
        </authorList>
    </citation>
    <scope>NUCLEOTIDE SEQUENCE [LARGE SCALE GENOMIC DNA]</scope>
</reference>
<keyword evidence="6 10" id="KW-0479">Metal-binding</keyword>
<dbReference type="GO" id="GO:0006021">
    <property type="term" value="P:inositol biosynthetic process"/>
    <property type="evidence" value="ECO:0007669"/>
    <property type="project" value="UniProtKB-ARBA"/>
</dbReference>
<evidence type="ECO:0000256" key="3">
    <source>
        <dbReference type="ARBA" id="ARBA00005152"/>
    </source>
</evidence>
<name>A0ABD3BCF6_9LAMI</name>
<evidence type="ECO:0000256" key="10">
    <source>
        <dbReference type="PIRSR" id="PIRSR600760-2"/>
    </source>
</evidence>
<evidence type="ECO:0000256" key="8">
    <source>
        <dbReference type="ARBA" id="ARBA00022842"/>
    </source>
</evidence>
<dbReference type="GO" id="GO:0052834">
    <property type="term" value="F:inositol monophosphate phosphatase activity"/>
    <property type="evidence" value="ECO:0007669"/>
    <property type="project" value="UniProtKB-EC"/>
</dbReference>
<dbReference type="InterPro" id="IPR033942">
    <property type="entry name" value="IMPase"/>
</dbReference>
<feature type="binding site" evidence="10">
    <location>
        <position position="99"/>
    </location>
    <ligand>
        <name>Mg(2+)</name>
        <dbReference type="ChEBI" id="CHEBI:18420"/>
        <label>1</label>
        <note>catalytic</note>
    </ligand>
</feature>
<dbReference type="FunFam" id="3.40.190.80:FF:000002">
    <property type="entry name" value="Inositol-1-monophosphatase"/>
    <property type="match status" value="1"/>
</dbReference>
<dbReference type="EMBL" id="JAVIJP010000100">
    <property type="protein sequence ID" value="KAL3614949.1"/>
    <property type="molecule type" value="Genomic_DNA"/>
</dbReference>
<comment type="similarity">
    <text evidence="4 11">Belongs to the inositol monophosphatase superfamily.</text>
</comment>
<gene>
    <name evidence="13" type="primary">IMP3_2</name>
    <name evidence="13" type="ORF">CASFOL_040610</name>
</gene>
<evidence type="ECO:0000256" key="5">
    <source>
        <dbReference type="ARBA" id="ARBA00022671"/>
    </source>
</evidence>
<protein>
    <recommendedName>
        <fullName evidence="11">Inositol-1-monophosphatase</fullName>
        <ecNumber evidence="11">3.1.3.25</ecNumber>
    </recommendedName>
</protein>
<keyword evidence="12" id="KW-1133">Transmembrane helix</keyword>
<feature type="binding site" evidence="10">
    <location>
        <position position="249"/>
    </location>
    <ligand>
        <name>Mg(2+)</name>
        <dbReference type="ChEBI" id="CHEBI:18420"/>
        <label>1</label>
        <note>catalytic</note>
    </ligand>
</feature>
<accession>A0ABD3BCF6</accession>
<evidence type="ECO:0000256" key="2">
    <source>
        <dbReference type="ARBA" id="ARBA00001946"/>
    </source>
</evidence>
<evidence type="ECO:0000256" key="7">
    <source>
        <dbReference type="ARBA" id="ARBA00022801"/>
    </source>
</evidence>
<dbReference type="CDD" id="cd01639">
    <property type="entry name" value="IMPase"/>
    <property type="match status" value="1"/>
</dbReference>
<dbReference type="FunFam" id="3.30.540.10:FF:000004">
    <property type="entry name" value="Inositol-1-monophosphatase"/>
    <property type="match status" value="1"/>
</dbReference>
<evidence type="ECO:0000256" key="6">
    <source>
        <dbReference type="ARBA" id="ARBA00022723"/>
    </source>
</evidence>
<dbReference type="EC" id="3.1.3.25" evidence="11"/>
<dbReference type="GO" id="GO:0000287">
    <property type="term" value="F:magnesium ion binding"/>
    <property type="evidence" value="ECO:0007669"/>
    <property type="project" value="UniProtKB-ARBA"/>
</dbReference>
<evidence type="ECO:0000313" key="14">
    <source>
        <dbReference type="Proteomes" id="UP001632038"/>
    </source>
</evidence>
<dbReference type="InterPro" id="IPR020552">
    <property type="entry name" value="Inositol_monoPase_Li-sen"/>
</dbReference>
<feature type="binding site" evidence="10">
    <location>
        <position position="121"/>
    </location>
    <ligand>
        <name>Mg(2+)</name>
        <dbReference type="ChEBI" id="CHEBI:18420"/>
        <label>1</label>
        <note>catalytic</note>
    </ligand>
</feature>
<evidence type="ECO:0000313" key="13">
    <source>
        <dbReference type="EMBL" id="KAL3614949.1"/>
    </source>
</evidence>
<dbReference type="Gene3D" id="3.40.190.80">
    <property type="match status" value="1"/>
</dbReference>
<dbReference type="Pfam" id="PF00459">
    <property type="entry name" value="Inositol_P"/>
    <property type="match status" value="1"/>
</dbReference>
<dbReference type="InterPro" id="IPR020550">
    <property type="entry name" value="Inositol_monophosphatase_CS"/>
</dbReference>
<comment type="pathway">
    <text evidence="3 11">Polyol metabolism; myo-inositol biosynthesis; myo-inositol from D-glucose 6-phosphate: step 2/2.</text>
</comment>
<evidence type="ECO:0000256" key="1">
    <source>
        <dbReference type="ARBA" id="ARBA00001033"/>
    </source>
</evidence>
<keyword evidence="14" id="KW-1185">Reference proteome</keyword>
<feature type="transmembrane region" description="Helical" evidence="12">
    <location>
        <begin position="12"/>
        <end position="28"/>
    </location>
</feature>
<comment type="cofactor">
    <cofactor evidence="2 10 11">
        <name>Mg(2+)</name>
        <dbReference type="ChEBI" id="CHEBI:18420"/>
    </cofactor>
</comment>